<dbReference type="GeneID" id="36404110"/>
<proteinExistence type="predicted"/>
<evidence type="ECO:0000313" key="2">
    <source>
        <dbReference type="Proteomes" id="UP000054928"/>
    </source>
</evidence>
<accession>A0A0P1AEN8</accession>
<keyword evidence="2" id="KW-1185">Reference proteome</keyword>
<dbReference type="AlphaFoldDB" id="A0A0P1AEN8"/>
<sequence>MSHYFHISPVAFQACGEKVYKLANGLRVVVQEDGSIPTGCLEASETVKAIE</sequence>
<dbReference type="RefSeq" id="XP_024575359.1">
    <property type="nucleotide sequence ID" value="XM_024724488.1"/>
</dbReference>
<reference evidence="2" key="1">
    <citation type="submission" date="2014-09" db="EMBL/GenBank/DDBJ databases">
        <authorList>
            <person name="Sharma Rahul"/>
            <person name="Thines Marco"/>
        </authorList>
    </citation>
    <scope>NUCLEOTIDE SEQUENCE [LARGE SCALE GENOMIC DNA]</scope>
</reference>
<dbReference type="Proteomes" id="UP000054928">
    <property type="component" value="Unassembled WGS sequence"/>
</dbReference>
<name>A0A0P1AEN8_PLAHL</name>
<protein>
    <submittedName>
        <fullName evidence="1">Uncharacterized protein</fullName>
    </submittedName>
</protein>
<dbReference type="EMBL" id="CCYD01000349">
    <property type="protein sequence ID" value="CEG38990.1"/>
    <property type="molecule type" value="Genomic_DNA"/>
</dbReference>
<evidence type="ECO:0000313" key="1">
    <source>
        <dbReference type="EMBL" id="CEG38990.1"/>
    </source>
</evidence>
<organism evidence="1 2">
    <name type="scientific">Plasmopara halstedii</name>
    <name type="common">Downy mildew of sunflower</name>
    <dbReference type="NCBI Taxonomy" id="4781"/>
    <lineage>
        <taxon>Eukaryota</taxon>
        <taxon>Sar</taxon>
        <taxon>Stramenopiles</taxon>
        <taxon>Oomycota</taxon>
        <taxon>Peronosporomycetes</taxon>
        <taxon>Peronosporales</taxon>
        <taxon>Peronosporaceae</taxon>
        <taxon>Plasmopara</taxon>
    </lineage>
</organism>